<evidence type="ECO:0000256" key="2">
    <source>
        <dbReference type="SAM" id="Coils"/>
    </source>
</evidence>
<feature type="region of interest" description="Disordered" evidence="3">
    <location>
        <begin position="1560"/>
        <end position="1584"/>
    </location>
</feature>
<dbReference type="Proteomes" id="UP000007304">
    <property type="component" value="Unassembled WGS sequence"/>
</dbReference>
<dbReference type="STRING" id="858893.H6BV05"/>
<dbReference type="InterPro" id="IPR002110">
    <property type="entry name" value="Ankyrin_rpt"/>
</dbReference>
<dbReference type="HOGENOM" id="CLU_001569_0_0_1"/>
<accession>H6BV05</accession>
<dbReference type="VEuPathDB" id="FungiDB:HMPREF1120_03912"/>
<dbReference type="RefSeq" id="XP_009156249.1">
    <property type="nucleotide sequence ID" value="XM_009158001.1"/>
</dbReference>
<dbReference type="Gene3D" id="1.25.40.20">
    <property type="entry name" value="Ankyrin repeat-containing domain"/>
    <property type="match status" value="5"/>
</dbReference>
<feature type="coiled-coil region" evidence="2">
    <location>
        <begin position="1402"/>
        <end position="1439"/>
    </location>
</feature>
<evidence type="ECO:0000313" key="4">
    <source>
        <dbReference type="EMBL" id="EHY55788.1"/>
    </source>
</evidence>
<dbReference type="SMART" id="SM00248">
    <property type="entry name" value="ANK"/>
    <property type="match status" value="15"/>
</dbReference>
<dbReference type="InParanoid" id="H6BV05"/>
<evidence type="ECO:0000313" key="5">
    <source>
        <dbReference type="Proteomes" id="UP000007304"/>
    </source>
</evidence>
<dbReference type="OMA" id="MQKVMTF"/>
<keyword evidence="1" id="KW-0040">ANK repeat</keyword>
<keyword evidence="2" id="KW-0175">Coiled coil</keyword>
<gene>
    <name evidence="4" type="ORF">HMPREF1120_03912</name>
</gene>
<dbReference type="InterPro" id="IPR051616">
    <property type="entry name" value="Cul2-RING_E3_ligase_SR"/>
</dbReference>
<dbReference type="EMBL" id="JH226132">
    <property type="protein sequence ID" value="EHY55788.1"/>
    <property type="molecule type" value="Genomic_DNA"/>
</dbReference>
<sequence length="1584" mass="172614">MATESCYNFAKLQELARLECVSELSLRPALGRLTSADVPSFATAEHEHQASELLARGKISNSLLRTVRRLDSRTYTSITELLPSAIEQDETAGLAQALLRLSPGPEAIKKAEKREDQIRRREALLDEAVQKNNIAAVWLLAPACSQSGRDRALTIAVRGRKSKKIILKLLQYGADPGRCKEEFLEACQTGDHDLVATLLQGPSSISPMVLFDALTTATRSGDIQILSLLTQAADLSSARDLEAVSEAVRSARLDMLLRLLLSAKARDPRVLDHLIGVVFRMSGTEAAVRLRMLDALFYAGPSGETAASCLADAVSQELMAFVHIFIKHRVDINWSDGKAAVNAAQTGRSAVLKTVLAGRGLLAENASRALGSLPAYVPPEERRVITELLLDAGAHGSAVDHELILAVKRNDETAVDMLLQRGASVDRGGGKALIEAIKQERVALVHRVLSCPMNNESLSKAFPSTRAIQKAPRLDITKLMLKAGASGEAVDAALRDAVCDMSEDRDDILIAALIQGGADPAFRNAQSLRHAVTTHDVKLLRDLMRCPVNVSEGLASALLDDIMKLGERDIRYSMIQEAIRGRANISSVSNALIAELSRCTCDSGIIKLLLGRGRADVGHDGGKALVLAALQAHTDNLMLVLSSSTVSCQSVEKGLCAMLESRKLDDGQKAARAEIILERTKPSETSANAGFSSYVKFCKSAVSKGREWPLETFKVLVRFGADINTDNGSTFASIVEPAAIPLMTYILSSATLRKDNADRALLCCVGLPDTCDRSEALRTLLGCRPTNEGASIALIEATRRGFVEVVQPLLQYGAMADFQDDAPIREAASRGNATLLSLFLEAKVARRSLRAAFQVAAQLVHPESRFECIKTILSAGLRGDVVDLYLVGLVRAPATSIQEIKLLLDHEASVHAHESQSLIVAATSKSVHLLRLLFTKAVAPESASLCFQACLAGQLIQSSKAPILEFLLEKGVDQHLKDAALLQAVEGFLSTSSACLSLMRMLVQHGAKADLADGQALCRACEAGSIDAVVAILQASPSVRSRSRALHSLLKSAVSSAAFCHILDLLMSMPPTTGSSTPNFADHRNSFVSPIRVLLKHRPGDALALQRVISCGCNLTGRTENDILCWAMSQSDPRIKTECLQVLIQHGANVNYRDPNTKETLLLLAMRTGRIALMKSLVAAGVDVSAANDRGHSPLLIAIELGSDVIAETLIEAGANPNDGSLHQAARALQPKLLKALLRHGANPNYHSRVHGGRTPLAEVCVSAKVTSSSYQDAIVVFTELVKSGADIEKRVDRKPLICIALDNPDPVMAVQALISTCLSEKRIDDDFNLYEQGGMMYSPTYYVFKGVFQGQQTQAGELVELLLRYGANRDVYYSLRGPQPPDAVGMPAPIAEKEAKRLARAERIAEEEADHRRKMQRADEEEARLRRIEQQQHALRYERNEELATQTLQHARLMNLVEQERKAGDIAHEQSLRKIRWQRGQDRLQLQQSEYEEVETHRERLCIMDMLAIQQRRALELQNRRDFDEVEREAIKYKASIVEELAEREHGRKTELLALMSTGQLGLEEPDGGGYIEGLEESESESE</sequence>
<feature type="repeat" description="ANK" evidence="1">
    <location>
        <begin position="1190"/>
        <end position="1222"/>
    </location>
</feature>
<organism evidence="4 5">
    <name type="scientific">Exophiala dermatitidis (strain ATCC 34100 / CBS 525.76 / NIH/UT8656)</name>
    <name type="common">Black yeast</name>
    <name type="synonym">Wangiella dermatitidis</name>
    <dbReference type="NCBI Taxonomy" id="858893"/>
    <lineage>
        <taxon>Eukaryota</taxon>
        <taxon>Fungi</taxon>
        <taxon>Dikarya</taxon>
        <taxon>Ascomycota</taxon>
        <taxon>Pezizomycotina</taxon>
        <taxon>Eurotiomycetes</taxon>
        <taxon>Chaetothyriomycetidae</taxon>
        <taxon>Chaetothyriales</taxon>
        <taxon>Herpotrichiellaceae</taxon>
        <taxon>Exophiala</taxon>
    </lineage>
</organism>
<protein>
    <submittedName>
        <fullName evidence="4">NAD-dependent histone deacetylase SIR2</fullName>
    </submittedName>
</protein>
<name>H6BV05_EXODN</name>
<dbReference type="PANTHER" id="PTHR46224">
    <property type="entry name" value="ANKYRIN REPEAT FAMILY PROTEIN"/>
    <property type="match status" value="1"/>
</dbReference>
<dbReference type="eggNOG" id="KOG4177">
    <property type="taxonomic scope" value="Eukaryota"/>
</dbReference>
<dbReference type="PROSITE" id="PS50297">
    <property type="entry name" value="ANK_REP_REGION"/>
    <property type="match status" value="1"/>
</dbReference>
<dbReference type="Pfam" id="PF12796">
    <property type="entry name" value="Ank_2"/>
    <property type="match status" value="1"/>
</dbReference>
<proteinExistence type="predicted"/>
<evidence type="ECO:0000256" key="3">
    <source>
        <dbReference type="SAM" id="MobiDB-lite"/>
    </source>
</evidence>
<dbReference type="InterPro" id="IPR036770">
    <property type="entry name" value="Ankyrin_rpt-contain_sf"/>
</dbReference>
<evidence type="ECO:0000256" key="1">
    <source>
        <dbReference type="PROSITE-ProRule" id="PRU00023"/>
    </source>
</evidence>
<feature type="compositionally biased region" description="Acidic residues" evidence="3">
    <location>
        <begin position="1575"/>
        <end position="1584"/>
    </location>
</feature>
<dbReference type="PROSITE" id="PS50088">
    <property type="entry name" value="ANK_REPEAT"/>
    <property type="match status" value="3"/>
</dbReference>
<reference evidence="4" key="1">
    <citation type="submission" date="2011-07" db="EMBL/GenBank/DDBJ databases">
        <title>The Genome Sequence of Exophiala (Wangiella) dermatitidis NIH/UT8656.</title>
        <authorList>
            <consortium name="The Broad Institute Genome Sequencing Platform"/>
            <person name="Cuomo C."/>
            <person name="Wang Z."/>
            <person name="Hunicke-Smith S."/>
            <person name="Szanislo P.J."/>
            <person name="Earl A."/>
            <person name="Young S.K."/>
            <person name="Zeng Q."/>
            <person name="Gargeya S."/>
            <person name="Fitzgerald M."/>
            <person name="Haas B."/>
            <person name="Abouelleil A."/>
            <person name="Alvarado L."/>
            <person name="Arachchi H.M."/>
            <person name="Berlin A."/>
            <person name="Brown A."/>
            <person name="Chapman S.B."/>
            <person name="Chen Z."/>
            <person name="Dunbar C."/>
            <person name="Freedman E."/>
            <person name="Gearin G."/>
            <person name="Gellesch M."/>
            <person name="Goldberg J."/>
            <person name="Griggs A."/>
            <person name="Gujja S."/>
            <person name="Heiman D."/>
            <person name="Howarth C."/>
            <person name="Larson L."/>
            <person name="Lui A."/>
            <person name="MacDonald P.J.P."/>
            <person name="Montmayeur A."/>
            <person name="Murphy C."/>
            <person name="Neiman D."/>
            <person name="Pearson M."/>
            <person name="Priest M."/>
            <person name="Roberts A."/>
            <person name="Saif S."/>
            <person name="Shea T."/>
            <person name="Shenoy N."/>
            <person name="Sisk P."/>
            <person name="Stolte C."/>
            <person name="Sykes S."/>
            <person name="Wortman J."/>
            <person name="Nusbaum C."/>
            <person name="Birren B."/>
        </authorList>
    </citation>
    <scope>NUCLEOTIDE SEQUENCE</scope>
    <source>
        <strain evidence="4">NIH/UT8656</strain>
    </source>
</reference>
<dbReference type="GeneID" id="20308551"/>
<keyword evidence="5" id="KW-1185">Reference proteome</keyword>
<dbReference type="SUPFAM" id="SSF48403">
    <property type="entry name" value="Ankyrin repeat"/>
    <property type="match status" value="4"/>
</dbReference>
<dbReference type="OrthoDB" id="3182339at2759"/>
<feature type="repeat" description="ANK" evidence="1">
    <location>
        <begin position="1157"/>
        <end position="1189"/>
    </location>
</feature>
<dbReference type="PANTHER" id="PTHR46224:SF64">
    <property type="entry name" value="IQ MOTIF AND ANKYRIN REPEAT DOMAIN-CONTAINING PROTEIN 1"/>
    <property type="match status" value="1"/>
</dbReference>
<feature type="repeat" description="ANK" evidence="1">
    <location>
        <begin position="1217"/>
        <end position="1249"/>
    </location>
</feature>